<dbReference type="InterPro" id="IPR015943">
    <property type="entry name" value="WD40/YVTN_repeat-like_dom_sf"/>
</dbReference>
<reference evidence="1 2" key="1">
    <citation type="submission" date="2022-11" db="EMBL/GenBank/DDBJ databases">
        <title>Minimal conservation of predation-associated metabolite biosynthetic gene clusters underscores biosynthetic potential of Myxococcota including descriptions for ten novel species: Archangium lansinium sp. nov., Myxococcus landrumus sp. nov., Nannocystis bai.</title>
        <authorList>
            <person name="Ahearne A."/>
            <person name="Stevens C."/>
            <person name="Phillips K."/>
        </authorList>
    </citation>
    <scope>NUCLEOTIDE SEQUENCE [LARGE SCALE GENOMIC DNA]</scope>
    <source>
        <strain evidence="1 2">MIWBW</strain>
    </source>
</reference>
<accession>A0ABT3ZX44</accession>
<dbReference type="InterPro" id="IPR011044">
    <property type="entry name" value="Quino_amine_DH_bsu"/>
</dbReference>
<dbReference type="Gene3D" id="2.130.10.10">
    <property type="entry name" value="YVTN repeat-like/Quinoprotein amine dehydrogenase"/>
    <property type="match status" value="1"/>
</dbReference>
<evidence type="ECO:0000313" key="2">
    <source>
        <dbReference type="Proteomes" id="UP001207654"/>
    </source>
</evidence>
<comment type="caution">
    <text evidence="1">The sequence shown here is derived from an EMBL/GenBank/DDBJ whole genome shotgun (WGS) entry which is preliminary data.</text>
</comment>
<protein>
    <submittedName>
        <fullName evidence="1">Uncharacterized protein</fullName>
    </submittedName>
</protein>
<proteinExistence type="predicted"/>
<gene>
    <name evidence="1" type="ORF">OV287_02430</name>
</gene>
<sequence>MTSSLLATALTLDCSARDVAWVGTRQGSVARLSLRDSTLRWLPSLGAAIRCLAVCPEGRLLLAADASGAVAVRHAEEGTEVDAFKAPSEVRQAAILGARQYVTVDGWRRGFLWSPQTANGLVPAALCSDGKEPVSFDAFGTSKDGARLVLLSALKWMGWERAGNQVLSEHQPIDGMQLAHLEGLVGLSASGARFFIYWDDYQVFDTASGDLVSEGQRLTPATAAALSDDGSRLVLGTPEGELWVVNELGEPLVRRTVSKASITQVVMRPRGGRVGWVDEEGGFGVVDASTGEELLDRAAGLALLASP</sequence>
<name>A0ABT3ZX44_9BACT</name>
<keyword evidence="2" id="KW-1185">Reference proteome</keyword>
<dbReference type="Proteomes" id="UP001207654">
    <property type="component" value="Unassembled WGS sequence"/>
</dbReference>
<dbReference type="SUPFAM" id="SSF50969">
    <property type="entry name" value="YVTN repeat-like/Quinoprotein amine dehydrogenase"/>
    <property type="match status" value="1"/>
</dbReference>
<organism evidence="1 2">
    <name type="scientific">Archangium lansingense</name>
    <dbReference type="NCBI Taxonomy" id="2995310"/>
    <lineage>
        <taxon>Bacteria</taxon>
        <taxon>Pseudomonadati</taxon>
        <taxon>Myxococcota</taxon>
        <taxon>Myxococcia</taxon>
        <taxon>Myxococcales</taxon>
        <taxon>Cystobacterineae</taxon>
        <taxon>Archangiaceae</taxon>
        <taxon>Archangium</taxon>
    </lineage>
</organism>
<dbReference type="RefSeq" id="WP_267532341.1">
    <property type="nucleotide sequence ID" value="NZ_JAPNKA010000001.1"/>
</dbReference>
<evidence type="ECO:0000313" key="1">
    <source>
        <dbReference type="EMBL" id="MCY1073329.1"/>
    </source>
</evidence>
<dbReference type="EMBL" id="JAPNKA010000001">
    <property type="protein sequence ID" value="MCY1073329.1"/>
    <property type="molecule type" value="Genomic_DNA"/>
</dbReference>